<protein>
    <submittedName>
        <fullName evidence="1">Uncharacterized protein</fullName>
    </submittedName>
</protein>
<reference evidence="1" key="1">
    <citation type="journal article" date="2022" name="Int. J. Mol. Sci.">
        <title>Draft Genome of Tanacetum Coccineum: Genomic Comparison of Closely Related Tanacetum-Family Plants.</title>
        <authorList>
            <person name="Yamashiro T."/>
            <person name="Shiraishi A."/>
            <person name="Nakayama K."/>
            <person name="Satake H."/>
        </authorList>
    </citation>
    <scope>NUCLEOTIDE SEQUENCE</scope>
</reference>
<gene>
    <name evidence="1" type="ORF">Tco_0725435</name>
</gene>
<name>A0ABQ4YCV5_9ASTR</name>
<dbReference type="EMBL" id="BQNB010010311">
    <property type="protein sequence ID" value="GJS75554.1"/>
    <property type="molecule type" value="Genomic_DNA"/>
</dbReference>
<keyword evidence="2" id="KW-1185">Reference proteome</keyword>
<accession>A0ABQ4YCV5</accession>
<reference evidence="1" key="2">
    <citation type="submission" date="2022-01" db="EMBL/GenBank/DDBJ databases">
        <authorList>
            <person name="Yamashiro T."/>
            <person name="Shiraishi A."/>
            <person name="Satake H."/>
            <person name="Nakayama K."/>
        </authorList>
    </citation>
    <scope>NUCLEOTIDE SEQUENCE</scope>
</reference>
<evidence type="ECO:0000313" key="1">
    <source>
        <dbReference type="EMBL" id="GJS75554.1"/>
    </source>
</evidence>
<evidence type="ECO:0000313" key="2">
    <source>
        <dbReference type="Proteomes" id="UP001151760"/>
    </source>
</evidence>
<dbReference type="Proteomes" id="UP001151760">
    <property type="component" value="Unassembled WGS sequence"/>
</dbReference>
<sequence>MKALLEQQGLAAALEELPATTIVAYDNVIQKRLIAHFVTYFSHASGKESQSVHIDEFHKMKMMEAMGDGGEGLYVRGRSGLERYERVQYSAWTKVTGKASDSNEDQVSDSRADGMIIDEYTPLRLGGLLIRARTWDSSPSFTLNLQKIRGRKTVFEMVLTSMGSQPREGPKPSI</sequence>
<proteinExistence type="predicted"/>
<comment type="caution">
    <text evidence="1">The sequence shown here is derived from an EMBL/GenBank/DDBJ whole genome shotgun (WGS) entry which is preliminary data.</text>
</comment>
<organism evidence="1 2">
    <name type="scientific">Tanacetum coccineum</name>
    <dbReference type="NCBI Taxonomy" id="301880"/>
    <lineage>
        <taxon>Eukaryota</taxon>
        <taxon>Viridiplantae</taxon>
        <taxon>Streptophyta</taxon>
        <taxon>Embryophyta</taxon>
        <taxon>Tracheophyta</taxon>
        <taxon>Spermatophyta</taxon>
        <taxon>Magnoliopsida</taxon>
        <taxon>eudicotyledons</taxon>
        <taxon>Gunneridae</taxon>
        <taxon>Pentapetalae</taxon>
        <taxon>asterids</taxon>
        <taxon>campanulids</taxon>
        <taxon>Asterales</taxon>
        <taxon>Asteraceae</taxon>
        <taxon>Asteroideae</taxon>
        <taxon>Anthemideae</taxon>
        <taxon>Anthemidinae</taxon>
        <taxon>Tanacetum</taxon>
    </lineage>
</organism>